<comment type="caution">
    <text evidence="1">The sequence shown here is derived from an EMBL/GenBank/DDBJ whole genome shotgun (WGS) entry which is preliminary data.</text>
</comment>
<protein>
    <submittedName>
        <fullName evidence="1">10832_t:CDS:1</fullName>
    </submittedName>
</protein>
<feature type="non-terminal residue" evidence="1">
    <location>
        <position position="1"/>
    </location>
</feature>
<evidence type="ECO:0000313" key="1">
    <source>
        <dbReference type="EMBL" id="CAG8796872.1"/>
    </source>
</evidence>
<organism evidence="1 2">
    <name type="scientific">Racocetra fulgida</name>
    <dbReference type="NCBI Taxonomy" id="60492"/>
    <lineage>
        <taxon>Eukaryota</taxon>
        <taxon>Fungi</taxon>
        <taxon>Fungi incertae sedis</taxon>
        <taxon>Mucoromycota</taxon>
        <taxon>Glomeromycotina</taxon>
        <taxon>Glomeromycetes</taxon>
        <taxon>Diversisporales</taxon>
        <taxon>Gigasporaceae</taxon>
        <taxon>Racocetra</taxon>
    </lineage>
</organism>
<gene>
    <name evidence="1" type="ORF">RFULGI_LOCUS17318</name>
</gene>
<name>A0A9N9JTS5_9GLOM</name>
<sequence length="52" mass="5919">FASPPQKKYHQKELLLTSKILDYSAFIKANLNSSSQYLTLFTESGYSTQQDS</sequence>
<accession>A0A9N9JTS5</accession>
<dbReference type="AlphaFoldDB" id="A0A9N9JTS5"/>
<reference evidence="1" key="1">
    <citation type="submission" date="2021-06" db="EMBL/GenBank/DDBJ databases">
        <authorList>
            <person name="Kallberg Y."/>
            <person name="Tangrot J."/>
            <person name="Rosling A."/>
        </authorList>
    </citation>
    <scope>NUCLEOTIDE SEQUENCE</scope>
    <source>
        <strain evidence="1">IN212</strain>
    </source>
</reference>
<evidence type="ECO:0000313" key="2">
    <source>
        <dbReference type="Proteomes" id="UP000789396"/>
    </source>
</evidence>
<proteinExistence type="predicted"/>
<dbReference type="Proteomes" id="UP000789396">
    <property type="component" value="Unassembled WGS sequence"/>
</dbReference>
<dbReference type="EMBL" id="CAJVPZ010067204">
    <property type="protein sequence ID" value="CAG8796872.1"/>
    <property type="molecule type" value="Genomic_DNA"/>
</dbReference>
<keyword evidence="2" id="KW-1185">Reference proteome</keyword>